<keyword evidence="6 13" id="KW-0732">Signal</keyword>
<name>A0A182SUF2_9DIPT</name>
<dbReference type="InterPro" id="IPR036990">
    <property type="entry name" value="M14A-like_propep"/>
</dbReference>
<dbReference type="PROSITE" id="PS52035">
    <property type="entry name" value="PEPTIDASE_M14"/>
    <property type="match status" value="1"/>
</dbReference>
<dbReference type="VEuPathDB" id="VectorBase:AMAM013639"/>
<keyword evidence="16" id="KW-1185">Reference proteome</keyword>
<dbReference type="GO" id="GO:0008270">
    <property type="term" value="F:zinc ion binding"/>
    <property type="evidence" value="ECO:0007669"/>
    <property type="project" value="InterPro"/>
</dbReference>
<dbReference type="InterPro" id="IPR057246">
    <property type="entry name" value="CARBOXYPEPT_ZN_1"/>
</dbReference>
<dbReference type="Gene3D" id="3.30.70.340">
    <property type="entry name" value="Metallocarboxypeptidase-like"/>
    <property type="match status" value="1"/>
</dbReference>
<dbReference type="GO" id="GO:0004181">
    <property type="term" value="F:metallocarboxypeptidase activity"/>
    <property type="evidence" value="ECO:0007669"/>
    <property type="project" value="InterPro"/>
</dbReference>
<evidence type="ECO:0000256" key="4">
    <source>
        <dbReference type="ARBA" id="ARBA00022670"/>
    </source>
</evidence>
<dbReference type="SUPFAM" id="SSF53187">
    <property type="entry name" value="Zn-dependent exopeptidases"/>
    <property type="match status" value="1"/>
</dbReference>
<protein>
    <recommendedName>
        <fullName evidence="11">Zinc carboxypeptidase A 1</fullName>
    </recommendedName>
</protein>
<dbReference type="Pfam" id="PF00246">
    <property type="entry name" value="Peptidase_M14"/>
    <property type="match status" value="1"/>
</dbReference>
<evidence type="ECO:0000256" key="10">
    <source>
        <dbReference type="ARBA" id="ARBA00023157"/>
    </source>
</evidence>
<feature type="domain" description="Peptidase M14" evidence="14">
    <location>
        <begin position="127"/>
        <end position="211"/>
    </location>
</feature>
<evidence type="ECO:0000256" key="11">
    <source>
        <dbReference type="ARBA" id="ARBA00069039"/>
    </source>
</evidence>
<feature type="signal peptide" evidence="13">
    <location>
        <begin position="1"/>
        <end position="25"/>
    </location>
</feature>
<accession>A0A182SUF2</accession>
<dbReference type="PANTHER" id="PTHR11705">
    <property type="entry name" value="PROTEASE FAMILY M14 CARBOXYPEPTIDASE A,B"/>
    <property type="match status" value="1"/>
</dbReference>
<keyword evidence="9" id="KW-0482">Metalloprotease</keyword>
<evidence type="ECO:0000256" key="8">
    <source>
        <dbReference type="ARBA" id="ARBA00022833"/>
    </source>
</evidence>
<evidence type="ECO:0000259" key="14">
    <source>
        <dbReference type="PROSITE" id="PS52035"/>
    </source>
</evidence>
<dbReference type="InterPro" id="IPR000834">
    <property type="entry name" value="Peptidase_M14"/>
</dbReference>
<comment type="caution">
    <text evidence="12">Lacks conserved residue(s) required for the propagation of feature annotation.</text>
</comment>
<evidence type="ECO:0000313" key="15">
    <source>
        <dbReference type="EnsemblMetazoa" id="AMAM013639-PA"/>
    </source>
</evidence>
<comment type="cofactor">
    <cofactor evidence="1">
        <name>Zn(2+)</name>
        <dbReference type="ChEBI" id="CHEBI:29105"/>
    </cofactor>
</comment>
<reference evidence="16" key="1">
    <citation type="submission" date="2013-09" db="EMBL/GenBank/DDBJ databases">
        <title>The Genome Sequence of Anopheles maculatus species B.</title>
        <authorList>
            <consortium name="The Broad Institute Genomics Platform"/>
            <person name="Neafsey D.E."/>
            <person name="Besansky N."/>
            <person name="Howell P."/>
            <person name="Walton C."/>
            <person name="Young S.K."/>
            <person name="Zeng Q."/>
            <person name="Gargeya S."/>
            <person name="Fitzgerald M."/>
            <person name="Haas B."/>
            <person name="Abouelleil A."/>
            <person name="Allen A.W."/>
            <person name="Alvarado L."/>
            <person name="Arachchi H.M."/>
            <person name="Berlin A.M."/>
            <person name="Chapman S.B."/>
            <person name="Gainer-Dewar J."/>
            <person name="Goldberg J."/>
            <person name="Griggs A."/>
            <person name="Gujja S."/>
            <person name="Hansen M."/>
            <person name="Howarth C."/>
            <person name="Imamovic A."/>
            <person name="Ireland A."/>
            <person name="Larimer J."/>
            <person name="McCowan C."/>
            <person name="Murphy C."/>
            <person name="Pearson M."/>
            <person name="Poon T.W."/>
            <person name="Priest M."/>
            <person name="Roberts A."/>
            <person name="Saif S."/>
            <person name="Shea T."/>
            <person name="Sisk P."/>
            <person name="Sykes S."/>
            <person name="Wortman J."/>
            <person name="Nusbaum C."/>
            <person name="Birren B."/>
        </authorList>
    </citation>
    <scope>NUCLEOTIDE SEQUENCE [LARGE SCALE GENOMIC DNA]</scope>
    <source>
        <strain evidence="16">maculatus3</strain>
    </source>
</reference>
<dbReference type="FunFam" id="3.30.70.340:FF:000002">
    <property type="entry name" value="Carboxypeptidase A"/>
    <property type="match status" value="1"/>
</dbReference>
<keyword evidence="3" id="KW-0121">Carboxypeptidase</keyword>
<dbReference type="PANTHER" id="PTHR11705:SF156">
    <property type="entry name" value="RH39904P-RELATED"/>
    <property type="match status" value="1"/>
</dbReference>
<dbReference type="GO" id="GO:0006508">
    <property type="term" value="P:proteolysis"/>
    <property type="evidence" value="ECO:0007669"/>
    <property type="project" value="UniProtKB-KW"/>
</dbReference>
<reference evidence="15" key="2">
    <citation type="submission" date="2020-05" db="UniProtKB">
        <authorList>
            <consortium name="EnsemblMetazoa"/>
        </authorList>
    </citation>
    <scope>IDENTIFICATION</scope>
    <source>
        <strain evidence="15">maculatus3</strain>
    </source>
</reference>
<keyword evidence="5" id="KW-0479">Metal-binding</keyword>
<evidence type="ECO:0000256" key="6">
    <source>
        <dbReference type="ARBA" id="ARBA00022729"/>
    </source>
</evidence>
<dbReference type="Gene3D" id="3.40.630.10">
    <property type="entry name" value="Zn peptidases"/>
    <property type="match status" value="1"/>
</dbReference>
<evidence type="ECO:0000256" key="5">
    <source>
        <dbReference type="ARBA" id="ARBA00022723"/>
    </source>
</evidence>
<keyword evidence="8" id="KW-0862">Zinc</keyword>
<evidence type="ECO:0000256" key="13">
    <source>
        <dbReference type="SAM" id="SignalP"/>
    </source>
</evidence>
<evidence type="ECO:0000256" key="2">
    <source>
        <dbReference type="ARBA" id="ARBA00005988"/>
    </source>
</evidence>
<proteinExistence type="inferred from homology"/>
<keyword evidence="4" id="KW-0645">Protease</keyword>
<evidence type="ECO:0000256" key="1">
    <source>
        <dbReference type="ARBA" id="ARBA00001947"/>
    </source>
</evidence>
<dbReference type="Pfam" id="PF02244">
    <property type="entry name" value="Propep_M14"/>
    <property type="match status" value="1"/>
</dbReference>
<evidence type="ECO:0000256" key="12">
    <source>
        <dbReference type="PROSITE-ProRule" id="PRU01379"/>
    </source>
</evidence>
<evidence type="ECO:0000256" key="3">
    <source>
        <dbReference type="ARBA" id="ARBA00022645"/>
    </source>
</evidence>
<dbReference type="SUPFAM" id="SSF54897">
    <property type="entry name" value="Protease propeptides/inhibitors"/>
    <property type="match status" value="1"/>
</dbReference>
<evidence type="ECO:0000313" key="16">
    <source>
        <dbReference type="Proteomes" id="UP000075901"/>
    </source>
</evidence>
<feature type="chain" id="PRO_5008136123" description="Zinc carboxypeptidase A 1" evidence="13">
    <location>
        <begin position="26"/>
        <end position="211"/>
    </location>
</feature>
<dbReference type="InterPro" id="IPR003146">
    <property type="entry name" value="M14A_act_pep"/>
</dbReference>
<comment type="similarity">
    <text evidence="2 12">Belongs to the peptidase M14 family.</text>
</comment>
<keyword evidence="7" id="KW-0378">Hydrolase</keyword>
<organism evidence="15 16">
    <name type="scientific">Anopheles maculatus</name>
    <dbReference type="NCBI Taxonomy" id="74869"/>
    <lineage>
        <taxon>Eukaryota</taxon>
        <taxon>Metazoa</taxon>
        <taxon>Ecdysozoa</taxon>
        <taxon>Arthropoda</taxon>
        <taxon>Hexapoda</taxon>
        <taxon>Insecta</taxon>
        <taxon>Pterygota</taxon>
        <taxon>Neoptera</taxon>
        <taxon>Endopterygota</taxon>
        <taxon>Diptera</taxon>
        <taxon>Nematocera</taxon>
        <taxon>Culicoidea</taxon>
        <taxon>Culicidae</taxon>
        <taxon>Anophelinae</taxon>
        <taxon>Anopheles</taxon>
        <taxon>Anopheles maculatus group</taxon>
    </lineage>
</organism>
<dbReference type="AlphaFoldDB" id="A0A182SUF2"/>
<dbReference type="EnsemblMetazoa" id="AMAM013639-RA">
    <property type="protein sequence ID" value="AMAM013639-PA"/>
    <property type="gene ID" value="AMAM013639"/>
</dbReference>
<dbReference type="GO" id="GO:0005615">
    <property type="term" value="C:extracellular space"/>
    <property type="evidence" value="ECO:0007669"/>
    <property type="project" value="TreeGrafter"/>
</dbReference>
<evidence type="ECO:0000256" key="9">
    <source>
        <dbReference type="ARBA" id="ARBA00023049"/>
    </source>
</evidence>
<dbReference type="Proteomes" id="UP000075901">
    <property type="component" value="Unassembled WGS sequence"/>
</dbReference>
<sequence length="211" mass="23703">MVLNGVCSRCAVMAVVAFGVVAIQAAEVARYDNYRLYRVTPQSEEQLKVVAAMEQASDSLIFLETARKVGDRFDIVVAPHKLADFTETLEADYIPHLVIDENVQSSFDQERIRLSNKRAKGTFDWNDYHTLEEIHAWLDKLASEHSEVELLDAGRSHQNRTLKGVKLSYGEGRPGVFIEGGIHAREWISPATVTYILNELVNSEDAQVRAL</sequence>
<evidence type="ECO:0000256" key="7">
    <source>
        <dbReference type="ARBA" id="ARBA00022801"/>
    </source>
</evidence>
<keyword evidence="10" id="KW-1015">Disulfide bond</keyword>
<dbReference type="PROSITE" id="PS00132">
    <property type="entry name" value="CARBOXYPEPT_ZN_1"/>
    <property type="match status" value="1"/>
</dbReference>